<evidence type="ECO:0000256" key="1">
    <source>
        <dbReference type="SAM" id="MobiDB-lite"/>
    </source>
</evidence>
<evidence type="ECO:0000313" key="2">
    <source>
        <dbReference type="EMBL" id="RJG16633.1"/>
    </source>
</evidence>
<sequence>LDGLKSKLDNIMKSSSGGSGGSGGKQPGSGGTGRPSSGDKVAVPKPPKQVRYGETDLSLRAQQHRVENKIFDLRNLVVADIEIDGVRTLKVFESTERTVVKPSGKVEVKKVHSEKVLVEEKWAAEKNGQTYIVHRVYTEREPCILGGHDCKKLLAKELPDTEVTYSVEYGDKASRDRGNAALVEELKKLEE</sequence>
<reference evidence="2 3" key="1">
    <citation type="submission" date="2018-09" db="EMBL/GenBank/DDBJ databases">
        <title>Paenibacillus SK2017-BO5.</title>
        <authorList>
            <person name="Piskunova J.V."/>
            <person name="Dubiley S.A."/>
            <person name="Severinov K.V."/>
        </authorList>
    </citation>
    <scope>NUCLEOTIDE SEQUENCE [LARGE SCALE GENOMIC DNA]</scope>
    <source>
        <strain evidence="2 3">BO5</strain>
    </source>
</reference>
<organism evidence="2 3">
    <name type="scientific">Paenibacillus thiaminolyticus</name>
    <name type="common">Bacillus thiaminolyticus</name>
    <dbReference type="NCBI Taxonomy" id="49283"/>
    <lineage>
        <taxon>Bacteria</taxon>
        <taxon>Bacillati</taxon>
        <taxon>Bacillota</taxon>
        <taxon>Bacilli</taxon>
        <taxon>Bacillales</taxon>
        <taxon>Paenibacillaceae</taxon>
        <taxon>Paenibacillus</taxon>
    </lineage>
</organism>
<dbReference type="AlphaFoldDB" id="A0A3A3GA19"/>
<feature type="non-terminal residue" evidence="2">
    <location>
        <position position="1"/>
    </location>
</feature>
<gene>
    <name evidence="2" type="ORF">DQX05_28720</name>
</gene>
<feature type="region of interest" description="Disordered" evidence="1">
    <location>
        <begin position="1"/>
        <end position="48"/>
    </location>
</feature>
<dbReference type="Pfam" id="PF14440">
    <property type="entry name" value="XOO_2897-deam"/>
    <property type="match status" value="1"/>
</dbReference>
<name>A0A3A3GA19_PANTH</name>
<dbReference type="InterPro" id="IPR032722">
    <property type="entry name" value="Deaminase_XOO_2897"/>
</dbReference>
<evidence type="ECO:0000313" key="3">
    <source>
        <dbReference type="Proteomes" id="UP000266177"/>
    </source>
</evidence>
<dbReference type="EMBL" id="QYZD01000058">
    <property type="protein sequence ID" value="RJG16633.1"/>
    <property type="molecule type" value="Genomic_DNA"/>
</dbReference>
<protein>
    <submittedName>
        <fullName evidence="2">Uncharacterized protein</fullName>
    </submittedName>
</protein>
<proteinExistence type="predicted"/>
<dbReference type="RefSeq" id="WP_220483302.1">
    <property type="nucleotide sequence ID" value="NZ_QYZD01000058.1"/>
</dbReference>
<comment type="caution">
    <text evidence="2">The sequence shown here is derived from an EMBL/GenBank/DDBJ whole genome shotgun (WGS) entry which is preliminary data.</text>
</comment>
<dbReference type="Proteomes" id="UP000266177">
    <property type="component" value="Unassembled WGS sequence"/>
</dbReference>
<accession>A0A3A3GA19</accession>
<feature type="compositionally biased region" description="Basic and acidic residues" evidence="1">
    <location>
        <begin position="1"/>
        <end position="10"/>
    </location>
</feature>
<feature type="compositionally biased region" description="Gly residues" evidence="1">
    <location>
        <begin position="17"/>
        <end position="33"/>
    </location>
</feature>